<keyword evidence="1" id="KW-0812">Transmembrane</keyword>
<keyword evidence="1" id="KW-1133">Transmembrane helix</keyword>
<accession>A0A540VEQ2</accession>
<keyword evidence="1" id="KW-0472">Membrane</keyword>
<evidence type="ECO:0000313" key="2">
    <source>
        <dbReference type="EMBL" id="TQE95244.1"/>
    </source>
</evidence>
<protein>
    <submittedName>
        <fullName evidence="2">Uncharacterized protein</fullName>
    </submittedName>
</protein>
<dbReference type="AlphaFoldDB" id="A0A540VEQ2"/>
<dbReference type="RefSeq" id="WP_141610522.1">
    <property type="nucleotide sequence ID" value="NZ_VIGC02000015.1"/>
</dbReference>
<keyword evidence="3" id="KW-1185">Reference proteome</keyword>
<dbReference type="Proteomes" id="UP000317371">
    <property type="component" value="Unassembled WGS sequence"/>
</dbReference>
<proteinExistence type="predicted"/>
<gene>
    <name evidence="2" type="ORF">FKZ61_12745</name>
</gene>
<dbReference type="OrthoDB" id="9852936at2"/>
<feature type="transmembrane region" description="Helical" evidence="1">
    <location>
        <begin position="84"/>
        <end position="106"/>
    </location>
</feature>
<reference evidence="2 3" key="1">
    <citation type="submission" date="2019-06" db="EMBL/GenBank/DDBJ databases">
        <title>Genome sequence of Litorilinea aerophila BAA-2444.</title>
        <authorList>
            <person name="Maclea K.S."/>
            <person name="Maurais E.G."/>
            <person name="Iannazzi L.C."/>
        </authorList>
    </citation>
    <scope>NUCLEOTIDE SEQUENCE [LARGE SCALE GENOMIC DNA]</scope>
    <source>
        <strain evidence="2 3">ATCC BAA-2444</strain>
    </source>
</reference>
<name>A0A540VEQ2_9CHLR</name>
<comment type="caution">
    <text evidence="2">The sequence shown here is derived from an EMBL/GenBank/DDBJ whole genome shotgun (WGS) entry which is preliminary data.</text>
</comment>
<evidence type="ECO:0000256" key="1">
    <source>
        <dbReference type="SAM" id="Phobius"/>
    </source>
</evidence>
<organism evidence="2 3">
    <name type="scientific">Litorilinea aerophila</name>
    <dbReference type="NCBI Taxonomy" id="1204385"/>
    <lineage>
        <taxon>Bacteria</taxon>
        <taxon>Bacillati</taxon>
        <taxon>Chloroflexota</taxon>
        <taxon>Caldilineae</taxon>
        <taxon>Caldilineales</taxon>
        <taxon>Caldilineaceae</taxon>
        <taxon>Litorilinea</taxon>
    </lineage>
</organism>
<dbReference type="EMBL" id="VIGC01000015">
    <property type="protein sequence ID" value="TQE95244.1"/>
    <property type="molecule type" value="Genomic_DNA"/>
</dbReference>
<dbReference type="InParanoid" id="A0A540VEQ2"/>
<evidence type="ECO:0000313" key="3">
    <source>
        <dbReference type="Proteomes" id="UP000317371"/>
    </source>
</evidence>
<sequence>MEAGGGVQGFIQAVERLAEEAPAGWRGTVTFILQMADAYAYIRLRDLAHPLRFLRQMAGRPPVQFGTEGFRPELVDDPNPARHYTAFVFVGFWLPYPLALAVLWLWEIAGFFRYRGHWSWPDLRNGRLGIRHGRMVRLAGPFILPTLIARDLATSGPV</sequence>